<evidence type="ECO:0000313" key="9">
    <source>
        <dbReference type="EMBL" id="CAD9686971.1"/>
    </source>
</evidence>
<evidence type="ECO:0000256" key="2">
    <source>
        <dbReference type="ARBA" id="ARBA00022963"/>
    </source>
</evidence>
<feature type="domain" description="PNPLA" evidence="7">
    <location>
        <begin position="305"/>
        <end position="552"/>
    </location>
</feature>
<sequence>MVSLPLTVQTVVWPAYKLAILYVKLVLFFCGLKLEDFLIPQATPGRNAALDFIVRLVRFTARWLVKVFHPEVFIRGIVTTIIFQGVYGVGVYTWKRVYYWLASFTKKGAKIKGCREKMLEATTYQEFRAAQREWHRLSATHLEPLSAEQQQLCNKLDRSFIRYRDYVRENNLRKLQFELRSDLLRKHFGHEQFHPCVHDAIQRYVGIVCCSFALLATGKVPEELRELAYGKESAEEVQDSLDRYKYNRESHSSSMVNMLQIDVLQNKEETNKYELRKDLSEKLSVAKTTLDFFAETRHQFGRSALLLSGGARMGLYHVGVIKTLLEQNMLPRVISGSSAGSIIAATLACKTNEELMDQLFDPSQMNLKFFGRTDSIDNGLQCLLRGEDPPEYVKKSLFTAFTGEEGGSGLLGTLLMLLPPPFPSYIMLLKKLLPRWAKSKVLLDIDILKQAIRNVIGDMTFQEAYDRTGRIVNITVTPHGGDRDLPNLLNYLSAPYVTIWSAACASSCIPGVFAPVTLMAKTIDGDLEPYSPAGLRWIDGSLESDLPMQRLSELFNINHFIVAQVNPHAKLLSHHEEAELEEMSPWDRHGWKTLGSVVSFFRDQSRSYIKHITKLGIGNHILMPFGKGIVPVLVQKYSGDITLYPNIKASDIRRLLQNPTNEQYLECMLGGERMTWPKLQSIRRQCMVEFMLDDCVSAMRELIRKLETRLAENKSYSTRSDNLTPPSPLFKSSGVSRVSSYSVLKNHAGGQCHENYQNEDTPQVPSPSRSFKADPSSRFDMGAIHEDRTAHLPPPIPPTAEGFENDMGNLDSPEPSPHLNLGSKLIGRIQSVQQLSQSVDGDNTDEFDE</sequence>
<proteinExistence type="predicted"/>
<evidence type="ECO:0000256" key="1">
    <source>
        <dbReference type="ARBA" id="ARBA00022801"/>
    </source>
</evidence>
<dbReference type="InterPro" id="IPR016035">
    <property type="entry name" value="Acyl_Trfase/lysoPLipase"/>
</dbReference>
<feature type="short sequence motif" description="GXSXG" evidence="4">
    <location>
        <begin position="336"/>
        <end position="340"/>
    </location>
</feature>
<feature type="active site" description="Nucleophile" evidence="4">
    <location>
        <position position="338"/>
    </location>
</feature>
<keyword evidence="6" id="KW-0812">Transmembrane</keyword>
<keyword evidence="6" id="KW-1133">Transmembrane helix</keyword>
<feature type="transmembrane region" description="Helical" evidence="6">
    <location>
        <begin position="12"/>
        <end position="32"/>
    </location>
</feature>
<feature type="region of interest" description="Disordered" evidence="5">
    <location>
        <begin position="748"/>
        <end position="824"/>
    </location>
</feature>
<feature type="compositionally biased region" description="Polar residues" evidence="5">
    <location>
        <begin position="754"/>
        <end position="769"/>
    </location>
</feature>
<keyword evidence="1 4" id="KW-0378">Hydrolase</keyword>
<dbReference type="InterPro" id="IPR050301">
    <property type="entry name" value="NTE"/>
</dbReference>
<dbReference type="GO" id="GO:0052689">
    <property type="term" value="F:carboxylic ester hydrolase activity"/>
    <property type="evidence" value="ECO:0007669"/>
    <property type="project" value="UniProtKB-ARBA"/>
</dbReference>
<name>A0A7S2WHC3_9STRA</name>
<feature type="active site" description="Proton acceptor" evidence="4">
    <location>
        <position position="539"/>
    </location>
</feature>
<evidence type="ECO:0000256" key="4">
    <source>
        <dbReference type="PROSITE-ProRule" id="PRU01161"/>
    </source>
</evidence>
<dbReference type="PANTHER" id="PTHR14226">
    <property type="entry name" value="NEUROPATHY TARGET ESTERASE/SWISS CHEESE D.MELANOGASTER"/>
    <property type="match status" value="1"/>
</dbReference>
<evidence type="ECO:0000256" key="6">
    <source>
        <dbReference type="SAM" id="Phobius"/>
    </source>
</evidence>
<dbReference type="GO" id="GO:0016042">
    <property type="term" value="P:lipid catabolic process"/>
    <property type="evidence" value="ECO:0007669"/>
    <property type="project" value="UniProtKB-UniRule"/>
</dbReference>
<reference evidence="8" key="1">
    <citation type="submission" date="2021-01" db="EMBL/GenBank/DDBJ databases">
        <authorList>
            <person name="Corre E."/>
            <person name="Pelletier E."/>
            <person name="Niang G."/>
            <person name="Scheremetjew M."/>
            <person name="Finn R."/>
            <person name="Kale V."/>
            <person name="Holt S."/>
            <person name="Cochrane G."/>
            <person name="Meng A."/>
            <person name="Brown T."/>
            <person name="Cohen L."/>
        </authorList>
    </citation>
    <scope>NUCLEOTIDE SEQUENCE</scope>
    <source>
        <strain evidence="8">NY070348D</strain>
    </source>
</reference>
<evidence type="ECO:0000259" key="7">
    <source>
        <dbReference type="PROSITE" id="PS51635"/>
    </source>
</evidence>
<dbReference type="EMBL" id="HBHK01014859">
    <property type="protein sequence ID" value="CAD9686971.1"/>
    <property type="molecule type" value="Transcribed_RNA"/>
</dbReference>
<evidence type="ECO:0000313" key="8">
    <source>
        <dbReference type="EMBL" id="CAD9686950.1"/>
    </source>
</evidence>
<feature type="transmembrane region" description="Helical" evidence="6">
    <location>
        <begin position="72"/>
        <end position="94"/>
    </location>
</feature>
<dbReference type="PANTHER" id="PTHR14226:SF10">
    <property type="entry name" value="TRIACYLGLYCEROL LIPASE 4-RELATED"/>
    <property type="match status" value="1"/>
</dbReference>
<dbReference type="GO" id="GO:0016298">
    <property type="term" value="F:lipase activity"/>
    <property type="evidence" value="ECO:0007669"/>
    <property type="project" value="UniProtKB-ARBA"/>
</dbReference>
<dbReference type="PROSITE" id="PS51635">
    <property type="entry name" value="PNPLA"/>
    <property type="match status" value="1"/>
</dbReference>
<keyword evidence="6" id="KW-0472">Membrane</keyword>
<keyword evidence="2 4" id="KW-0442">Lipid degradation</keyword>
<protein>
    <recommendedName>
        <fullName evidence="7">PNPLA domain-containing protein</fullName>
    </recommendedName>
</protein>
<dbReference type="Gene3D" id="3.40.1090.10">
    <property type="entry name" value="Cytosolic phospholipase A2 catalytic domain"/>
    <property type="match status" value="1"/>
</dbReference>
<organism evidence="8">
    <name type="scientific">Mucochytrium quahogii</name>
    <dbReference type="NCBI Taxonomy" id="96639"/>
    <lineage>
        <taxon>Eukaryota</taxon>
        <taxon>Sar</taxon>
        <taxon>Stramenopiles</taxon>
        <taxon>Bigyra</taxon>
        <taxon>Labyrinthulomycetes</taxon>
        <taxon>Thraustochytrida</taxon>
        <taxon>Thraustochytriidae</taxon>
        <taxon>Mucochytrium</taxon>
    </lineage>
</organism>
<dbReference type="InterPro" id="IPR002641">
    <property type="entry name" value="PNPLA_dom"/>
</dbReference>
<dbReference type="Pfam" id="PF01734">
    <property type="entry name" value="Patatin"/>
    <property type="match status" value="1"/>
</dbReference>
<feature type="compositionally biased region" description="Basic and acidic residues" evidence="5">
    <location>
        <begin position="771"/>
        <end position="790"/>
    </location>
</feature>
<dbReference type="AlphaFoldDB" id="A0A7S2WHC3"/>
<dbReference type="EMBL" id="HBHK01014848">
    <property type="protein sequence ID" value="CAD9686950.1"/>
    <property type="molecule type" value="Transcribed_RNA"/>
</dbReference>
<gene>
    <name evidence="8" type="ORF">QSP1433_LOCUS9340</name>
    <name evidence="9" type="ORF">QSP1433_LOCUS9348</name>
</gene>
<accession>A0A7S2WHC3</accession>
<evidence type="ECO:0000256" key="5">
    <source>
        <dbReference type="SAM" id="MobiDB-lite"/>
    </source>
</evidence>
<keyword evidence="3 4" id="KW-0443">Lipid metabolism</keyword>
<evidence type="ECO:0000256" key="3">
    <source>
        <dbReference type="ARBA" id="ARBA00023098"/>
    </source>
</evidence>
<dbReference type="SUPFAM" id="SSF52151">
    <property type="entry name" value="FabD/lysophospholipase-like"/>
    <property type="match status" value="1"/>
</dbReference>
<comment type="caution">
    <text evidence="4">Lacks conserved residue(s) required for the propagation of feature annotation.</text>
</comment>